<comment type="caution">
    <text evidence="2">The sequence shown here is derived from an EMBL/GenBank/DDBJ whole genome shotgun (WGS) entry which is preliminary data.</text>
</comment>
<dbReference type="InterPro" id="IPR049874">
    <property type="entry name" value="ROK_cs"/>
</dbReference>
<name>A0ABR8W381_9MICO</name>
<dbReference type="SUPFAM" id="SSF53067">
    <property type="entry name" value="Actin-like ATPase domain"/>
    <property type="match status" value="1"/>
</dbReference>
<dbReference type="InterPro" id="IPR043129">
    <property type="entry name" value="ATPase_NBD"/>
</dbReference>
<dbReference type="PROSITE" id="PS01125">
    <property type="entry name" value="ROK"/>
    <property type="match status" value="1"/>
</dbReference>
<dbReference type="Gene3D" id="1.10.10.10">
    <property type="entry name" value="Winged helix-like DNA-binding domain superfamily/Winged helix DNA-binding domain"/>
    <property type="match status" value="1"/>
</dbReference>
<sequence length="361" mass="38039">MLPEQARSHNRSLVLQTLYHRGEMSRADLSRETGLTRVTISDLVGECIADGIVREIGVREAAGPGKPPIVIDIDRDGHQIIGVDISGTDRFEGAVLNLDGEILHRRTVAFPADVLADQAYAAVTELVRELIADADRPVLGIGVGSPGIVRPDGTVLSAPNLHWSDLPLEQRLHDEFALPVLVRNDANAAVLAEYTFGGARSDLMLIRIGRGVGAGLIAGGRAVIGGRFAAGEIGHVVTGTDDGPPCACGRRGCLEAWVSAPHLQSTIDADPSRRPDVLAHAGARLGIALAPIVAALDLSQVVLAGSPELLEGDFVDAATRTLHERTLDGVFADVVIRLTRQEDIVLRGAAVMVLSAQLGVS</sequence>
<dbReference type="Pfam" id="PF00480">
    <property type="entry name" value="ROK"/>
    <property type="match status" value="1"/>
</dbReference>
<protein>
    <submittedName>
        <fullName evidence="2">ROK family transcriptional regulator</fullName>
    </submittedName>
</protein>
<dbReference type="InterPro" id="IPR036390">
    <property type="entry name" value="WH_DNA-bd_sf"/>
</dbReference>
<accession>A0ABR8W381</accession>
<gene>
    <name evidence="2" type="ORF">H9633_02815</name>
</gene>
<dbReference type="InterPro" id="IPR000600">
    <property type="entry name" value="ROK"/>
</dbReference>
<dbReference type="PANTHER" id="PTHR18964:SF149">
    <property type="entry name" value="BIFUNCTIONAL UDP-N-ACETYLGLUCOSAMINE 2-EPIMERASE_N-ACETYLMANNOSAMINE KINASE"/>
    <property type="match status" value="1"/>
</dbReference>
<dbReference type="Proteomes" id="UP000611521">
    <property type="component" value="Unassembled WGS sequence"/>
</dbReference>
<comment type="similarity">
    <text evidence="1">Belongs to the ROK (NagC/XylR) family.</text>
</comment>
<evidence type="ECO:0000313" key="3">
    <source>
        <dbReference type="Proteomes" id="UP000611521"/>
    </source>
</evidence>
<keyword evidence="3" id="KW-1185">Reference proteome</keyword>
<dbReference type="PANTHER" id="PTHR18964">
    <property type="entry name" value="ROK (REPRESSOR, ORF, KINASE) FAMILY"/>
    <property type="match status" value="1"/>
</dbReference>
<evidence type="ECO:0000313" key="2">
    <source>
        <dbReference type="EMBL" id="MBD8011231.1"/>
    </source>
</evidence>
<dbReference type="InterPro" id="IPR036388">
    <property type="entry name" value="WH-like_DNA-bd_sf"/>
</dbReference>
<dbReference type="EMBL" id="JACSPX010000001">
    <property type="protein sequence ID" value="MBD8011231.1"/>
    <property type="molecule type" value="Genomic_DNA"/>
</dbReference>
<evidence type="ECO:0000256" key="1">
    <source>
        <dbReference type="ARBA" id="ARBA00006479"/>
    </source>
</evidence>
<reference evidence="2 3" key="1">
    <citation type="submission" date="2020-08" db="EMBL/GenBank/DDBJ databases">
        <title>A Genomic Blueprint of the Chicken Gut Microbiome.</title>
        <authorList>
            <person name="Gilroy R."/>
            <person name="Ravi A."/>
            <person name="Getino M."/>
            <person name="Pursley I."/>
            <person name="Horton D.L."/>
            <person name="Alikhan N.-F."/>
            <person name="Baker D."/>
            <person name="Gharbi K."/>
            <person name="Hall N."/>
            <person name="Watson M."/>
            <person name="Adriaenssens E.M."/>
            <person name="Foster-Nyarko E."/>
            <person name="Jarju S."/>
            <person name="Secka A."/>
            <person name="Antonio M."/>
            <person name="Oren A."/>
            <person name="Chaudhuri R."/>
            <person name="La Ragione R.M."/>
            <person name="Hildebrand F."/>
            <person name="Pallen M.J."/>
        </authorList>
    </citation>
    <scope>NUCLEOTIDE SEQUENCE [LARGE SCALE GENOMIC DNA]</scope>
    <source>
        <strain evidence="2 3">Re1</strain>
    </source>
</reference>
<proteinExistence type="inferred from homology"/>
<organism evidence="2 3">
    <name type="scientific">Microbacterium commune</name>
    <dbReference type="NCBI Taxonomy" id="2762219"/>
    <lineage>
        <taxon>Bacteria</taxon>
        <taxon>Bacillati</taxon>
        <taxon>Actinomycetota</taxon>
        <taxon>Actinomycetes</taxon>
        <taxon>Micrococcales</taxon>
        <taxon>Microbacteriaceae</taxon>
        <taxon>Microbacterium</taxon>
    </lineage>
</organism>
<dbReference type="Gene3D" id="3.30.420.40">
    <property type="match status" value="2"/>
</dbReference>
<dbReference type="SUPFAM" id="SSF46785">
    <property type="entry name" value="Winged helix' DNA-binding domain"/>
    <property type="match status" value="1"/>
</dbReference>